<dbReference type="Proteomes" id="UP000024836">
    <property type="component" value="Unassembled WGS sequence"/>
</dbReference>
<dbReference type="GO" id="GO:0110154">
    <property type="term" value="P:RNA decapping"/>
    <property type="evidence" value="ECO:0007669"/>
    <property type="project" value="TreeGrafter"/>
</dbReference>
<dbReference type="eggNOG" id="COG0639">
    <property type="taxonomic scope" value="Bacteria"/>
</dbReference>
<evidence type="ECO:0000313" key="2">
    <source>
        <dbReference type="EMBL" id="KCV82611.1"/>
    </source>
</evidence>
<protein>
    <submittedName>
        <fullName evidence="2">Bis(5'-nucleosyl)-tetraphosphatase</fullName>
    </submittedName>
</protein>
<sequence length="241" mass="26588">MTLYAVGDIHGQIGMLHAALELIERDGGADAQVVFLGDLVDRGPDSKGVIQLLIDAVAAGRNWTVLKGNHDRMFEWFMSDPPRMETRLPVGLDWLHDRVGGAATLASYGVKVSSERRMWQVLEDAHNAVPQTHLDFITGLPLTMIHGRKLFVHAGILPGVQLSVQSKDDLVWIREPFLSDKRDHGYLVVHGHSPVDLPEHHGNRIALDTGAGYGRALTAVVFENDVVYMLTDTGRIPIVQL</sequence>
<comment type="caution">
    <text evidence="2">The sequence shown here is derived from an EMBL/GenBank/DDBJ whole genome shotgun (WGS) entry which is preliminary data.</text>
</comment>
<dbReference type="PANTHER" id="PTHR42850:SF4">
    <property type="entry name" value="ZINC-DEPENDENT ENDOPOLYPHOSPHATASE"/>
    <property type="match status" value="1"/>
</dbReference>
<dbReference type="EMBL" id="AQQY01000003">
    <property type="protein sequence ID" value="KCV82611.1"/>
    <property type="molecule type" value="Genomic_DNA"/>
</dbReference>
<dbReference type="STRING" id="1461693.ATO10_06701"/>
<dbReference type="Pfam" id="PF00149">
    <property type="entry name" value="Metallophos"/>
    <property type="match status" value="1"/>
</dbReference>
<dbReference type="AlphaFoldDB" id="A0A058ZP63"/>
<name>A0A058ZP63_9RHOB</name>
<organism evidence="2 3">
    <name type="scientific">Actibacterium atlanticum</name>
    <dbReference type="NCBI Taxonomy" id="1461693"/>
    <lineage>
        <taxon>Bacteria</taxon>
        <taxon>Pseudomonadati</taxon>
        <taxon>Pseudomonadota</taxon>
        <taxon>Alphaproteobacteria</taxon>
        <taxon>Rhodobacterales</taxon>
        <taxon>Roseobacteraceae</taxon>
        <taxon>Actibacterium</taxon>
    </lineage>
</organism>
<dbReference type="SUPFAM" id="SSF56300">
    <property type="entry name" value="Metallo-dependent phosphatases"/>
    <property type="match status" value="1"/>
</dbReference>
<keyword evidence="3" id="KW-1185">Reference proteome</keyword>
<reference evidence="2 3" key="1">
    <citation type="submission" date="2013-04" db="EMBL/GenBank/DDBJ databases">
        <title>Shimia sp. 22II-S11-Z10 Genome Sequencing.</title>
        <authorList>
            <person name="Lai Q."/>
            <person name="Li G."/>
            <person name="Shao Z."/>
        </authorList>
    </citation>
    <scope>NUCLEOTIDE SEQUENCE [LARGE SCALE GENOMIC DNA]</scope>
    <source>
        <strain evidence="3">22II-S11-Z10</strain>
    </source>
</reference>
<feature type="domain" description="Calcineurin-like phosphoesterase" evidence="1">
    <location>
        <begin position="1"/>
        <end position="205"/>
    </location>
</feature>
<evidence type="ECO:0000313" key="3">
    <source>
        <dbReference type="Proteomes" id="UP000024836"/>
    </source>
</evidence>
<dbReference type="GO" id="GO:0005737">
    <property type="term" value="C:cytoplasm"/>
    <property type="evidence" value="ECO:0007669"/>
    <property type="project" value="TreeGrafter"/>
</dbReference>
<dbReference type="CDD" id="cd00144">
    <property type="entry name" value="MPP_PPP_family"/>
    <property type="match status" value="1"/>
</dbReference>
<accession>A0A058ZP63</accession>
<dbReference type="GO" id="GO:0016791">
    <property type="term" value="F:phosphatase activity"/>
    <property type="evidence" value="ECO:0007669"/>
    <property type="project" value="TreeGrafter"/>
</dbReference>
<dbReference type="OrthoDB" id="9807890at2"/>
<dbReference type="InterPro" id="IPR029052">
    <property type="entry name" value="Metallo-depent_PP-like"/>
</dbReference>
<gene>
    <name evidence="2" type="ORF">ATO10_06701</name>
</gene>
<dbReference type="InterPro" id="IPR004843">
    <property type="entry name" value="Calcineurin-like_PHP"/>
</dbReference>
<dbReference type="Gene3D" id="3.60.21.10">
    <property type="match status" value="1"/>
</dbReference>
<dbReference type="GO" id="GO:0008803">
    <property type="term" value="F:bis(5'-nucleosyl)-tetraphosphatase (symmetrical) activity"/>
    <property type="evidence" value="ECO:0007669"/>
    <property type="project" value="TreeGrafter"/>
</dbReference>
<evidence type="ECO:0000259" key="1">
    <source>
        <dbReference type="Pfam" id="PF00149"/>
    </source>
</evidence>
<dbReference type="PANTHER" id="PTHR42850">
    <property type="entry name" value="METALLOPHOSPHOESTERASE"/>
    <property type="match status" value="1"/>
</dbReference>
<proteinExistence type="predicted"/>
<dbReference type="InterPro" id="IPR050126">
    <property type="entry name" value="Ap4A_hydrolase"/>
</dbReference>
<dbReference type="RefSeq" id="WP_035249661.1">
    <property type="nucleotide sequence ID" value="NZ_AQQY01000003.1"/>
</dbReference>